<dbReference type="AlphaFoldDB" id="A0A9K3II36"/>
<name>A0A9K3II36_HELAN</name>
<organism evidence="2 3">
    <name type="scientific">Helianthus annuus</name>
    <name type="common">Common sunflower</name>
    <dbReference type="NCBI Taxonomy" id="4232"/>
    <lineage>
        <taxon>Eukaryota</taxon>
        <taxon>Viridiplantae</taxon>
        <taxon>Streptophyta</taxon>
        <taxon>Embryophyta</taxon>
        <taxon>Tracheophyta</taxon>
        <taxon>Spermatophyta</taxon>
        <taxon>Magnoliopsida</taxon>
        <taxon>eudicotyledons</taxon>
        <taxon>Gunneridae</taxon>
        <taxon>Pentapetalae</taxon>
        <taxon>asterids</taxon>
        <taxon>campanulids</taxon>
        <taxon>Asterales</taxon>
        <taxon>Asteraceae</taxon>
        <taxon>Asteroideae</taxon>
        <taxon>Heliantheae alliance</taxon>
        <taxon>Heliantheae</taxon>
        <taxon>Helianthus</taxon>
    </lineage>
</organism>
<protein>
    <submittedName>
        <fullName evidence="2">Uncharacterized protein</fullName>
    </submittedName>
</protein>
<feature type="region of interest" description="Disordered" evidence="1">
    <location>
        <begin position="152"/>
        <end position="205"/>
    </location>
</feature>
<dbReference type="Gramene" id="mRNA:HanXRQr2_Chr08g0355491">
    <property type="protein sequence ID" value="mRNA:HanXRQr2_Chr08g0355491"/>
    <property type="gene ID" value="HanXRQr2_Chr08g0355491"/>
</dbReference>
<proteinExistence type="predicted"/>
<keyword evidence="3" id="KW-1185">Reference proteome</keyword>
<dbReference type="Proteomes" id="UP000215914">
    <property type="component" value="Unassembled WGS sequence"/>
</dbReference>
<accession>A0A9K3II36</accession>
<evidence type="ECO:0000313" key="2">
    <source>
        <dbReference type="EMBL" id="KAF5796754.1"/>
    </source>
</evidence>
<comment type="caution">
    <text evidence="2">The sequence shown here is derived from an EMBL/GenBank/DDBJ whole genome shotgun (WGS) entry which is preliminary data.</text>
</comment>
<sequence>MMMINDQFKDLLKNNNDIMDLRNMSTDTIARITKEDDVRTKGMICKISKPAYVAPENDRWRHEKSDFDKEDEKMSLMVEKKTRWWFVRDGKRKRTPKTSPAVSIPKIVVKGASEEPQQRLVDETVLEPSKVIEQGAGLLKQSLESYLKRNEEVAAQKDQGSSVQAEGVKATEPEGEVQDDSSEEDSEATQSESKLDPTTLGRGKA</sequence>
<evidence type="ECO:0000256" key="1">
    <source>
        <dbReference type="SAM" id="MobiDB-lite"/>
    </source>
</evidence>
<dbReference type="EMBL" id="MNCJ02000323">
    <property type="protein sequence ID" value="KAF5796754.1"/>
    <property type="molecule type" value="Genomic_DNA"/>
</dbReference>
<evidence type="ECO:0000313" key="3">
    <source>
        <dbReference type="Proteomes" id="UP000215914"/>
    </source>
</evidence>
<gene>
    <name evidence="2" type="ORF">HanXRQr2_Chr08g0355491</name>
</gene>
<feature type="compositionally biased region" description="Acidic residues" evidence="1">
    <location>
        <begin position="173"/>
        <end position="187"/>
    </location>
</feature>
<reference evidence="2" key="2">
    <citation type="submission" date="2020-06" db="EMBL/GenBank/DDBJ databases">
        <title>Helianthus annuus Genome sequencing and assembly Release 2.</title>
        <authorList>
            <person name="Gouzy J."/>
            <person name="Langlade N."/>
            <person name="Munos S."/>
        </authorList>
    </citation>
    <scope>NUCLEOTIDE SEQUENCE</scope>
    <source>
        <tissue evidence="2">Leaves</tissue>
    </source>
</reference>
<reference evidence="2" key="1">
    <citation type="journal article" date="2017" name="Nature">
        <title>The sunflower genome provides insights into oil metabolism, flowering and Asterid evolution.</title>
        <authorList>
            <person name="Badouin H."/>
            <person name="Gouzy J."/>
            <person name="Grassa C.J."/>
            <person name="Murat F."/>
            <person name="Staton S.E."/>
            <person name="Cottret L."/>
            <person name="Lelandais-Briere C."/>
            <person name="Owens G.L."/>
            <person name="Carrere S."/>
            <person name="Mayjonade B."/>
            <person name="Legrand L."/>
            <person name="Gill N."/>
            <person name="Kane N.C."/>
            <person name="Bowers J.E."/>
            <person name="Hubner S."/>
            <person name="Bellec A."/>
            <person name="Berard A."/>
            <person name="Berges H."/>
            <person name="Blanchet N."/>
            <person name="Boniface M.C."/>
            <person name="Brunel D."/>
            <person name="Catrice O."/>
            <person name="Chaidir N."/>
            <person name="Claudel C."/>
            <person name="Donnadieu C."/>
            <person name="Faraut T."/>
            <person name="Fievet G."/>
            <person name="Helmstetter N."/>
            <person name="King M."/>
            <person name="Knapp S.J."/>
            <person name="Lai Z."/>
            <person name="Le Paslier M.C."/>
            <person name="Lippi Y."/>
            <person name="Lorenzon L."/>
            <person name="Mandel J.R."/>
            <person name="Marage G."/>
            <person name="Marchand G."/>
            <person name="Marquand E."/>
            <person name="Bret-Mestries E."/>
            <person name="Morien E."/>
            <person name="Nambeesan S."/>
            <person name="Nguyen T."/>
            <person name="Pegot-Espagnet P."/>
            <person name="Pouilly N."/>
            <person name="Raftis F."/>
            <person name="Sallet E."/>
            <person name="Schiex T."/>
            <person name="Thomas J."/>
            <person name="Vandecasteele C."/>
            <person name="Vares D."/>
            <person name="Vear F."/>
            <person name="Vautrin S."/>
            <person name="Crespi M."/>
            <person name="Mangin B."/>
            <person name="Burke J.M."/>
            <person name="Salse J."/>
            <person name="Munos S."/>
            <person name="Vincourt P."/>
            <person name="Rieseberg L.H."/>
            <person name="Langlade N.B."/>
        </authorList>
    </citation>
    <scope>NUCLEOTIDE SEQUENCE</scope>
    <source>
        <tissue evidence="2">Leaves</tissue>
    </source>
</reference>